<dbReference type="AlphaFoldDB" id="A0A4R1HPU9"/>
<dbReference type="Gene3D" id="2.170.16.10">
    <property type="entry name" value="Hedgehog/Intein (Hint) domain"/>
    <property type="match status" value="1"/>
</dbReference>
<gene>
    <name evidence="7" type="ORF">EV378_6713</name>
</gene>
<feature type="domain" description="Hint" evidence="6">
    <location>
        <begin position="67"/>
        <end position="161"/>
    </location>
</feature>
<sequence length="737" mass="77510">MRDEGIGGDAALPGMRGLLRSVRTPEFVGTVFHEVEARSALNRVPSTSPMPFGWTVNPYRGCSHACVYCLDGATPVTLADGSTRPIADLREGDEVLGTEPDGAGGRRYVRTPVLAHWSTRRRAHRLTLDDGVVLVTSDEHRFLTDEGWRHVTPGWCRSGRRPHLRPGTALQGPGRAAVASGGAASREGYREGYVCGLVRADAARSRVTAEPFPSDWVELEALARVHHLLAGLRTAATDRTGSGRGADSAGPTGRAELAAAGHTGAEPAGTDRVVAEHAGLARADAARAGAMGAGAGRSAVARSGLPQTGIAHAVAAPTGAAQGGSVTAAATAWPDHPTPGWSAGFLAGVLDACGEVGPRGVVLVPVGRDLARRTLDELRRNGFGVVAEPARTADAVRLCVRGGAAEHLRLIALADPAVGRVRDVSGAALSAPPCGAPRVVSVEALGVEQPMYDITTGTGDFLAAGVVSHNCFARNTHTYLDLDAGEDFDSQIVVKVNVARVLERELARRSWRREHVAMGTNTDPYQRAEGRYRLMPGVIGALGRSGTPFSILTKGTVLTRDLPDLTAAAGDVPVGVGVSIALVDRSLQSHLEPGTPSPAARLDMVRKITGAGLTCGVMVAPVLPLLTDSDEALDAVLGEVAAAGASGATVIALHLRPGTREWFLRWLAREYPALVPRYERLYRRGAYADPEYRKLLARRVAPLLSRHGLDRPFPTPRTTSGAVEAPRDPKEGQMSLI</sequence>
<evidence type="ECO:0000313" key="7">
    <source>
        <dbReference type="EMBL" id="TCK22705.1"/>
    </source>
</evidence>
<keyword evidence="2" id="KW-0408">Iron</keyword>
<dbReference type="InterPro" id="IPR040086">
    <property type="entry name" value="MJ0683-like"/>
</dbReference>
<evidence type="ECO:0000256" key="1">
    <source>
        <dbReference type="ARBA" id="ARBA00022723"/>
    </source>
</evidence>
<feature type="region of interest" description="Disordered" evidence="4">
    <location>
        <begin position="708"/>
        <end position="737"/>
    </location>
</feature>
<dbReference type="EMBL" id="SMFZ01000002">
    <property type="protein sequence ID" value="TCK22705.1"/>
    <property type="molecule type" value="Genomic_DNA"/>
</dbReference>
<organism evidence="7 8">
    <name type="scientific">Pseudonocardia endophytica</name>
    <dbReference type="NCBI Taxonomy" id="401976"/>
    <lineage>
        <taxon>Bacteria</taxon>
        <taxon>Bacillati</taxon>
        <taxon>Actinomycetota</taxon>
        <taxon>Actinomycetes</taxon>
        <taxon>Pseudonocardiales</taxon>
        <taxon>Pseudonocardiaceae</taxon>
        <taxon>Pseudonocardia</taxon>
    </lineage>
</organism>
<dbReference type="GO" id="GO:0016539">
    <property type="term" value="P:intein-mediated protein splicing"/>
    <property type="evidence" value="ECO:0007669"/>
    <property type="project" value="InterPro"/>
</dbReference>
<feature type="compositionally biased region" description="Low complexity" evidence="4">
    <location>
        <begin position="172"/>
        <end position="183"/>
    </location>
</feature>
<evidence type="ECO:0000259" key="5">
    <source>
        <dbReference type="SMART" id="SM00305"/>
    </source>
</evidence>
<name>A0A4R1HPU9_PSEEN</name>
<proteinExistence type="predicted"/>
<dbReference type="SMART" id="SM00305">
    <property type="entry name" value="HintC"/>
    <property type="match status" value="1"/>
</dbReference>
<keyword evidence="3" id="KW-0411">Iron-sulfur</keyword>
<dbReference type="PANTHER" id="PTHR43432:SF3">
    <property type="entry name" value="SLR0285 PROTEIN"/>
    <property type="match status" value="1"/>
</dbReference>
<accession>A0A4R1HPU9</accession>
<keyword evidence="8" id="KW-1185">Reference proteome</keyword>
<dbReference type="InterPro" id="IPR003586">
    <property type="entry name" value="Hint_dom_C"/>
</dbReference>
<dbReference type="GO" id="GO:0051536">
    <property type="term" value="F:iron-sulfur cluster binding"/>
    <property type="evidence" value="ECO:0007669"/>
    <property type="project" value="UniProtKB-KW"/>
</dbReference>
<dbReference type="SMART" id="SM00306">
    <property type="entry name" value="HintN"/>
    <property type="match status" value="1"/>
</dbReference>
<dbReference type="PANTHER" id="PTHR43432">
    <property type="entry name" value="SLR0285 PROTEIN"/>
    <property type="match status" value="1"/>
</dbReference>
<evidence type="ECO:0000313" key="8">
    <source>
        <dbReference type="Proteomes" id="UP000295560"/>
    </source>
</evidence>
<dbReference type="NCBIfam" id="NF038135">
    <property type="entry name" value="rSAM_Rv2578c"/>
    <property type="match status" value="1"/>
</dbReference>
<dbReference type="InterPro" id="IPR006141">
    <property type="entry name" value="Intein_N"/>
</dbReference>
<dbReference type="CDD" id="cd00081">
    <property type="entry name" value="Hint"/>
    <property type="match status" value="1"/>
</dbReference>
<dbReference type="PROSITE" id="PS50818">
    <property type="entry name" value="INTEIN_C_TER"/>
    <property type="match status" value="1"/>
</dbReference>
<feature type="domain" description="Hint" evidence="5">
    <location>
        <begin position="434"/>
        <end position="476"/>
    </location>
</feature>
<dbReference type="InterPro" id="IPR003587">
    <property type="entry name" value="Hint_dom_N"/>
</dbReference>
<evidence type="ECO:0000256" key="2">
    <source>
        <dbReference type="ARBA" id="ARBA00023004"/>
    </source>
</evidence>
<dbReference type="GO" id="GO:0046872">
    <property type="term" value="F:metal ion binding"/>
    <property type="evidence" value="ECO:0007669"/>
    <property type="project" value="UniProtKB-KW"/>
</dbReference>
<protein>
    <submittedName>
        <fullName evidence="7">Intein</fullName>
    </submittedName>
</protein>
<dbReference type="InterPro" id="IPR036844">
    <property type="entry name" value="Hint_dom_sf"/>
</dbReference>
<dbReference type="SUPFAM" id="SSF51294">
    <property type="entry name" value="Hedgehog/intein (Hint) domain"/>
    <property type="match status" value="1"/>
</dbReference>
<dbReference type="PROSITE" id="PS50817">
    <property type="entry name" value="INTEIN_N_TER"/>
    <property type="match status" value="1"/>
</dbReference>
<dbReference type="Gene3D" id="3.80.30.30">
    <property type="match status" value="1"/>
</dbReference>
<reference evidence="7 8" key="1">
    <citation type="submission" date="2019-03" db="EMBL/GenBank/DDBJ databases">
        <title>Sequencing the genomes of 1000 actinobacteria strains.</title>
        <authorList>
            <person name="Klenk H.-P."/>
        </authorList>
    </citation>
    <scope>NUCLEOTIDE SEQUENCE [LARGE SCALE GENOMIC DNA]</scope>
    <source>
        <strain evidence="7 8">DSM 44969</strain>
    </source>
</reference>
<evidence type="ECO:0000259" key="6">
    <source>
        <dbReference type="SMART" id="SM00306"/>
    </source>
</evidence>
<evidence type="ECO:0000256" key="4">
    <source>
        <dbReference type="SAM" id="MobiDB-lite"/>
    </source>
</evidence>
<dbReference type="Proteomes" id="UP000295560">
    <property type="component" value="Unassembled WGS sequence"/>
</dbReference>
<comment type="caution">
    <text evidence="7">The sequence shown here is derived from an EMBL/GenBank/DDBJ whole genome shotgun (WGS) entry which is preliminary data.</text>
</comment>
<dbReference type="NCBIfam" id="NF038136">
    <property type="entry name" value="rSAM_Rv_intein"/>
    <property type="match status" value="1"/>
</dbReference>
<dbReference type="InterPro" id="IPR030934">
    <property type="entry name" value="Intein_C"/>
</dbReference>
<keyword evidence="1" id="KW-0479">Metal-binding</keyword>
<feature type="region of interest" description="Disordered" evidence="4">
    <location>
        <begin position="159"/>
        <end position="183"/>
    </location>
</feature>
<evidence type="ECO:0000256" key="3">
    <source>
        <dbReference type="ARBA" id="ARBA00023014"/>
    </source>
</evidence>